<organism evidence="6 7">
    <name type="scientific">Rhodoplanes azumiensis</name>
    <dbReference type="NCBI Taxonomy" id="1897628"/>
    <lineage>
        <taxon>Bacteria</taxon>
        <taxon>Pseudomonadati</taxon>
        <taxon>Pseudomonadota</taxon>
        <taxon>Alphaproteobacteria</taxon>
        <taxon>Hyphomicrobiales</taxon>
        <taxon>Nitrobacteraceae</taxon>
        <taxon>Rhodoplanes</taxon>
    </lineage>
</organism>
<accession>A0ABW5AQU2</accession>
<keyword evidence="5" id="KW-0378">Hydrolase</keyword>
<comment type="caution">
    <text evidence="6">The sequence shown here is derived from an EMBL/GenBank/DDBJ whole genome shotgun (WGS) entry which is preliminary data.</text>
</comment>
<dbReference type="InterPro" id="IPR008201">
    <property type="entry name" value="HepT-like"/>
</dbReference>
<gene>
    <name evidence="6" type="ORF">ACFSOX_20840</name>
</gene>
<evidence type="ECO:0000313" key="6">
    <source>
        <dbReference type="EMBL" id="MFD2184610.1"/>
    </source>
</evidence>
<sequence length="116" mass="12997">MSHSTVEYLRDAREMADRAADFGTLDASVFTERHDACGSAAYCLVVLGEALNNIPSAVASLAPEIPWRAAINMRHLLVRYYWRVDFEIVHEVVSRDCPRLVAAIDRLLPLVETVEP</sequence>
<keyword evidence="7" id="KW-1185">Reference proteome</keyword>
<keyword evidence="1" id="KW-0597">Phosphoprotein</keyword>
<proteinExistence type="predicted"/>
<dbReference type="PANTHER" id="PTHR34139">
    <property type="entry name" value="UPF0331 PROTEIN MJ0127"/>
    <property type="match status" value="1"/>
</dbReference>
<name>A0ABW5AQU2_9BRAD</name>
<reference evidence="7" key="1">
    <citation type="journal article" date="2019" name="Int. J. Syst. Evol. Microbiol.">
        <title>The Global Catalogue of Microorganisms (GCM) 10K type strain sequencing project: providing services to taxonomists for standard genome sequencing and annotation.</title>
        <authorList>
            <consortium name="The Broad Institute Genomics Platform"/>
            <consortium name="The Broad Institute Genome Sequencing Center for Infectious Disease"/>
            <person name="Wu L."/>
            <person name="Ma J."/>
        </authorList>
    </citation>
    <scope>NUCLEOTIDE SEQUENCE [LARGE SCALE GENOMIC DNA]</scope>
    <source>
        <strain evidence="7">CGMCC 1.6774</strain>
    </source>
</reference>
<dbReference type="EMBL" id="JBHUIW010000031">
    <property type="protein sequence ID" value="MFD2184610.1"/>
    <property type="molecule type" value="Genomic_DNA"/>
</dbReference>
<evidence type="ECO:0000256" key="1">
    <source>
        <dbReference type="ARBA" id="ARBA00022553"/>
    </source>
</evidence>
<protein>
    <submittedName>
        <fullName evidence="6">DUF86 domain-containing protein</fullName>
    </submittedName>
</protein>
<evidence type="ECO:0000256" key="4">
    <source>
        <dbReference type="ARBA" id="ARBA00022741"/>
    </source>
</evidence>
<dbReference type="Pfam" id="PF01934">
    <property type="entry name" value="HepT-like"/>
    <property type="match status" value="1"/>
</dbReference>
<keyword evidence="3" id="KW-0540">Nuclease</keyword>
<dbReference type="RefSeq" id="WP_378479751.1">
    <property type="nucleotide sequence ID" value="NZ_JBHUIW010000031.1"/>
</dbReference>
<evidence type="ECO:0000256" key="2">
    <source>
        <dbReference type="ARBA" id="ARBA00022649"/>
    </source>
</evidence>
<dbReference type="PANTHER" id="PTHR34139:SF1">
    <property type="entry name" value="RNASE MJ1380-RELATED"/>
    <property type="match status" value="1"/>
</dbReference>
<dbReference type="Proteomes" id="UP001597314">
    <property type="component" value="Unassembled WGS sequence"/>
</dbReference>
<evidence type="ECO:0000256" key="5">
    <source>
        <dbReference type="ARBA" id="ARBA00022801"/>
    </source>
</evidence>
<keyword evidence="2" id="KW-1277">Toxin-antitoxin system</keyword>
<dbReference type="InterPro" id="IPR051813">
    <property type="entry name" value="HepT_RNase_toxin"/>
</dbReference>
<evidence type="ECO:0000313" key="7">
    <source>
        <dbReference type="Proteomes" id="UP001597314"/>
    </source>
</evidence>
<keyword evidence="4" id="KW-0547">Nucleotide-binding</keyword>
<evidence type="ECO:0000256" key="3">
    <source>
        <dbReference type="ARBA" id="ARBA00022722"/>
    </source>
</evidence>